<keyword evidence="3" id="KW-1185">Reference proteome</keyword>
<reference evidence="2 3" key="1">
    <citation type="submission" date="2024-03" db="EMBL/GenBank/DDBJ databases">
        <title>Draft genome sequence of Klenkia sp. LSe6-5.</title>
        <authorList>
            <person name="Duangmal K."/>
            <person name="Chantavorakit T."/>
        </authorList>
    </citation>
    <scope>NUCLEOTIDE SEQUENCE [LARGE SCALE GENOMIC DNA]</scope>
    <source>
        <strain evidence="2 3">LSe6-5</strain>
    </source>
</reference>
<evidence type="ECO:0000313" key="2">
    <source>
        <dbReference type="EMBL" id="MEI4274241.1"/>
    </source>
</evidence>
<proteinExistence type="predicted"/>
<evidence type="ECO:0000256" key="1">
    <source>
        <dbReference type="SAM" id="MobiDB-lite"/>
    </source>
</evidence>
<feature type="region of interest" description="Disordered" evidence="1">
    <location>
        <begin position="121"/>
        <end position="148"/>
    </location>
</feature>
<name>A0ABU8DZK0_9ACTN</name>
<dbReference type="Proteomes" id="UP001361570">
    <property type="component" value="Unassembled WGS sequence"/>
</dbReference>
<sequence length="148" mass="16268">MPELRAEEKVAAATITTTLRLKVRQHDDGKQPGMHDLNIITADGTFAAVEVTAAADSDSVQLWKLVNGRDERWTVPGLEGGWMLSLEPTARAKRLLKELPAFLEELEGHGVTEIGRRRAWREAPGSTEVSSPGFDGDRVVTPRRVSGR</sequence>
<dbReference type="RefSeq" id="WP_336406353.1">
    <property type="nucleotide sequence ID" value="NZ_JBAPLU010000054.1"/>
</dbReference>
<protein>
    <submittedName>
        <fullName evidence="2">Uncharacterized protein</fullName>
    </submittedName>
</protein>
<comment type="caution">
    <text evidence="2">The sequence shown here is derived from an EMBL/GenBank/DDBJ whole genome shotgun (WGS) entry which is preliminary data.</text>
</comment>
<accession>A0ABU8DZK0</accession>
<evidence type="ECO:0000313" key="3">
    <source>
        <dbReference type="Proteomes" id="UP001361570"/>
    </source>
</evidence>
<gene>
    <name evidence="2" type="ORF">TEK04_21180</name>
</gene>
<organism evidence="2 3">
    <name type="scientific">Klenkia sesuvii</name>
    <dbReference type="NCBI Taxonomy" id="3103137"/>
    <lineage>
        <taxon>Bacteria</taxon>
        <taxon>Bacillati</taxon>
        <taxon>Actinomycetota</taxon>
        <taxon>Actinomycetes</taxon>
        <taxon>Geodermatophilales</taxon>
        <taxon>Geodermatophilaceae</taxon>
        <taxon>Klenkia</taxon>
    </lineage>
</organism>
<dbReference type="EMBL" id="JBAPLU010000054">
    <property type="protein sequence ID" value="MEI4274241.1"/>
    <property type="molecule type" value="Genomic_DNA"/>
</dbReference>